<sequence length="788" mass="84938">MAEADRSGMVSGAQSILGLCRNDFLAPPDIGRCRVYMGSVLLTWRAYGKMKTNIHKIKYEVGYRWDGEAARPGKRDPALVRNSSEWATKGDILPRVHAVTPADYLERLIKVEPKHTSRPDWTHFDFTGPVAMLGAWLATLTWFPGVSLFDLYDPEKIKINHLNQLPDSSALSCNTVFLSQQLSGQLPSGCYWVLVSACGACGSSVATDRAILSGPERARLFGAQGPKLWKDILDALRLLGELYDRAGAGEVFGYAVAKGLHTVNTVVSHSDEGGLFRDVLRECRFALPFGGIPPDSPLSGSLPTVTISATYQTLVTIVDSLSLTTAAAVAQAGTVVTTDTGTTRPIVVYGRMTPLMARGVRPADPAIVGDADRYARDQEQYRLDCTEHVNLLRAPLHGAYTEMAEYYLPALANIFRMSRAAEETRPAHTWLSQAAPSVLENYDNRHLLKNDAVAPFFWIEPTTILPRKWCLGPAETGGWGSLGGPGEAYSERMFPNLCEVDIPTATARSYEIDFEGARKCAWLICLLGHKEDGLAQMHFKRLDPEALCLLGGRAARDGPGRAHSARYPVSDYLWVRGQSKLPHPAECLNMFDRVVMVINHYKVQEDRWLATVPSHNEIAGATYTVDVSAPDSCGFAERCAETRREHMARTRGADALMAMASLLNADDPNSLHEGGYLTVGIRRRQGAATPAPPLRSQAGGPQSTQVEAPTQSAGHTAEAAAPQPSRVLTAASAPMSPVLAAGTHAGPRVPQTGGGQPGPESVQVAPASNNPDGQTEGGGGAQGTAPTQ</sequence>
<dbReference type="EMBL" id="KJ363185">
    <property type="protein sequence ID" value="AIW58882.1"/>
    <property type="molecule type" value="Genomic_RNA"/>
</dbReference>
<dbReference type="InterPro" id="IPR008871">
    <property type="entry name" value="Totivirus_coat"/>
</dbReference>
<accession>A0A0A7DR11</accession>
<dbReference type="GeneID" id="22835145"/>
<evidence type="ECO:0000313" key="3">
    <source>
        <dbReference type="Proteomes" id="UP000204056"/>
    </source>
</evidence>
<dbReference type="RefSeq" id="YP_009115499.1">
    <property type="nucleotide sequence ID" value="NC_026140.1"/>
</dbReference>
<dbReference type="KEGG" id="vg:22835145"/>
<proteinExistence type="predicted"/>
<evidence type="ECO:0000313" key="2">
    <source>
        <dbReference type="EMBL" id="AIW58882.1"/>
    </source>
</evidence>
<keyword evidence="2" id="KW-0946">Virion</keyword>
<organism evidence="2 3">
    <name type="scientific">Eimeria tenella RNA virus 1</name>
    <dbReference type="NCBI Taxonomy" id="1566868"/>
    <lineage>
        <taxon>Viruses</taxon>
        <taxon>Riboviria</taxon>
        <taxon>Orthornavirae</taxon>
        <taxon>Duplornaviricota</taxon>
        <taxon>Chrymotiviricetes</taxon>
        <taxon>Ghabrivirales</taxon>
        <taxon>Alphatotivirineae</taxon>
        <taxon>Pseudototiviridae</taxon>
        <taxon>Eimeriavirus</taxon>
        <taxon>Eimeriavirus ichi</taxon>
    </lineage>
</organism>
<protein>
    <submittedName>
        <fullName evidence="2">Coat protein</fullName>
    </submittedName>
</protein>
<gene>
    <name evidence="2" type="ORF">EtRv1gp1</name>
</gene>
<dbReference type="OrthoDB" id="2774at10239"/>
<keyword evidence="3" id="KW-1185">Reference proteome</keyword>
<reference evidence="2 3" key="1">
    <citation type="journal article" date="2016" name="Virus Genes">
        <title>Eimeria tenella: a novel dsRNA virus in E. tenella and its complete genome sequence analysis.</title>
        <authorList>
            <person name="Wu B."/>
            <person name="Zhang X."/>
            <person name="Gong P."/>
            <person name="Li M."/>
            <person name="Ding H."/>
            <person name="Xin C."/>
            <person name="Zhao N."/>
            <person name="Li J."/>
        </authorList>
    </citation>
    <scope>NUCLEOTIDE SEQUENCE [LARGE SCALE GENOMIC DNA]</scope>
    <source>
        <strain evidence="2 3">JL610V</strain>
    </source>
</reference>
<feature type="compositionally biased region" description="Polar residues" evidence="1">
    <location>
        <begin position="699"/>
        <end position="714"/>
    </location>
</feature>
<keyword evidence="2" id="KW-0167">Capsid protein</keyword>
<name>A0A0A7DR11_9VIRU</name>
<feature type="region of interest" description="Disordered" evidence="1">
    <location>
        <begin position="685"/>
        <end position="788"/>
    </location>
</feature>
<dbReference type="Pfam" id="PF05518">
    <property type="entry name" value="Totivirus_coat"/>
    <property type="match status" value="1"/>
</dbReference>
<dbReference type="Proteomes" id="UP000204056">
    <property type="component" value="Segment"/>
</dbReference>
<dbReference type="GO" id="GO:0019028">
    <property type="term" value="C:viral capsid"/>
    <property type="evidence" value="ECO:0007669"/>
    <property type="project" value="UniProtKB-KW"/>
</dbReference>
<evidence type="ECO:0000256" key="1">
    <source>
        <dbReference type="SAM" id="MobiDB-lite"/>
    </source>
</evidence>